<evidence type="ECO:0000256" key="3">
    <source>
        <dbReference type="ARBA" id="ARBA00004496"/>
    </source>
</evidence>
<keyword evidence="16" id="KW-0411">Iron-sulfur</keyword>
<keyword evidence="19" id="KW-0472">Membrane</keyword>
<dbReference type="PANTHER" id="PTHR24421:SF10">
    <property type="entry name" value="NITRATE_NITRITE SENSOR PROTEIN NARQ"/>
    <property type="match status" value="1"/>
</dbReference>
<dbReference type="Gene3D" id="3.30.565.10">
    <property type="entry name" value="Histidine kinase-like ATPase, C-terminal domain"/>
    <property type="match status" value="1"/>
</dbReference>
<dbReference type="AlphaFoldDB" id="A0A286GVZ2"/>
<dbReference type="Proteomes" id="UP000219452">
    <property type="component" value="Unassembled WGS sequence"/>
</dbReference>
<evidence type="ECO:0000256" key="17">
    <source>
        <dbReference type="ARBA" id="ARBA00024827"/>
    </source>
</evidence>
<comment type="catalytic activity">
    <reaction evidence="1">
        <text>ATP + protein L-histidine = ADP + protein N-phospho-L-histidine.</text>
        <dbReference type="EC" id="2.7.13.3"/>
    </reaction>
</comment>
<evidence type="ECO:0000256" key="18">
    <source>
        <dbReference type="ARBA" id="ARBA00030800"/>
    </source>
</evidence>
<dbReference type="GO" id="GO:0005737">
    <property type="term" value="C:cytoplasm"/>
    <property type="evidence" value="ECO:0007669"/>
    <property type="project" value="UniProtKB-SubCell"/>
</dbReference>
<evidence type="ECO:0000256" key="13">
    <source>
        <dbReference type="ARBA" id="ARBA00022840"/>
    </source>
</evidence>
<evidence type="ECO:0000313" key="21">
    <source>
        <dbReference type="EMBL" id="SOD99690.1"/>
    </source>
</evidence>
<keyword evidence="14" id="KW-0408">Iron</keyword>
<dbReference type="RefSeq" id="WP_097132078.1">
    <property type="nucleotide sequence ID" value="NZ_OCNH01000010.1"/>
</dbReference>
<dbReference type="Pfam" id="PF07696">
    <property type="entry name" value="7TMR-DISMED2"/>
    <property type="match status" value="1"/>
</dbReference>
<dbReference type="CDD" id="cd16917">
    <property type="entry name" value="HATPase_UhpB-NarQ-NarX-like"/>
    <property type="match status" value="1"/>
</dbReference>
<gene>
    <name evidence="21" type="ORF">SAMN06269250_0113</name>
</gene>
<feature type="transmembrane region" description="Helical" evidence="19">
    <location>
        <begin position="284"/>
        <end position="304"/>
    </location>
</feature>
<feature type="transmembrane region" description="Helical" evidence="19">
    <location>
        <begin position="377"/>
        <end position="395"/>
    </location>
</feature>
<evidence type="ECO:0000256" key="2">
    <source>
        <dbReference type="ARBA" id="ARBA00001966"/>
    </source>
</evidence>
<dbReference type="InterPro" id="IPR050482">
    <property type="entry name" value="Sensor_HK_TwoCompSys"/>
</dbReference>
<keyword evidence="15" id="KW-0902">Two-component regulatory system</keyword>
<dbReference type="PRINTS" id="PR00344">
    <property type="entry name" value="BCTRLSENSOR"/>
</dbReference>
<keyword evidence="7" id="KW-0963">Cytoplasm</keyword>
<dbReference type="InterPro" id="IPR011623">
    <property type="entry name" value="7TMR_DISM_rcpt_extracell_dom1"/>
</dbReference>
<feature type="transmembrane region" description="Helical" evidence="19">
    <location>
        <begin position="253"/>
        <end position="272"/>
    </location>
</feature>
<evidence type="ECO:0000256" key="1">
    <source>
        <dbReference type="ARBA" id="ARBA00000085"/>
    </source>
</evidence>
<dbReference type="PANTHER" id="PTHR24421">
    <property type="entry name" value="NITRATE/NITRITE SENSOR PROTEIN NARX-RELATED"/>
    <property type="match status" value="1"/>
</dbReference>
<keyword evidence="13" id="KW-0067">ATP-binding</keyword>
<evidence type="ECO:0000256" key="11">
    <source>
        <dbReference type="ARBA" id="ARBA00022741"/>
    </source>
</evidence>
<evidence type="ECO:0000256" key="7">
    <source>
        <dbReference type="ARBA" id="ARBA00022490"/>
    </source>
</evidence>
<evidence type="ECO:0000256" key="16">
    <source>
        <dbReference type="ARBA" id="ARBA00023014"/>
    </source>
</evidence>
<dbReference type="InterPro" id="IPR036890">
    <property type="entry name" value="HATPase_C_sf"/>
</dbReference>
<evidence type="ECO:0000256" key="8">
    <source>
        <dbReference type="ARBA" id="ARBA00022553"/>
    </source>
</evidence>
<dbReference type="PROSITE" id="PS50109">
    <property type="entry name" value="HIS_KIN"/>
    <property type="match status" value="1"/>
</dbReference>
<dbReference type="SMART" id="SM00387">
    <property type="entry name" value="HATPase_c"/>
    <property type="match status" value="1"/>
</dbReference>
<feature type="domain" description="Histidine kinase" evidence="20">
    <location>
        <begin position="439"/>
        <end position="630"/>
    </location>
</feature>
<keyword evidence="6" id="KW-0004">4Fe-4S</keyword>
<keyword evidence="19" id="KW-1133">Transmembrane helix</keyword>
<evidence type="ECO:0000256" key="15">
    <source>
        <dbReference type="ARBA" id="ARBA00023012"/>
    </source>
</evidence>
<comment type="subcellular location">
    <subcellularLocation>
        <location evidence="3">Cytoplasm</location>
    </subcellularLocation>
</comment>
<keyword evidence="9" id="KW-0808">Transferase</keyword>
<keyword evidence="10" id="KW-0479">Metal-binding</keyword>
<dbReference type="GO" id="GO:0046983">
    <property type="term" value="F:protein dimerization activity"/>
    <property type="evidence" value="ECO:0007669"/>
    <property type="project" value="InterPro"/>
</dbReference>
<keyword evidence="8" id="KW-0597">Phosphoprotein</keyword>
<dbReference type="Pfam" id="PF07730">
    <property type="entry name" value="HisKA_3"/>
    <property type="match status" value="1"/>
</dbReference>
<feature type="transmembrane region" description="Helical" evidence="19">
    <location>
        <begin position="310"/>
        <end position="328"/>
    </location>
</feature>
<feature type="transmembrane region" description="Helical" evidence="19">
    <location>
        <begin position="340"/>
        <end position="357"/>
    </location>
</feature>
<evidence type="ECO:0000256" key="4">
    <source>
        <dbReference type="ARBA" id="ARBA00012438"/>
    </source>
</evidence>
<reference evidence="22" key="1">
    <citation type="submission" date="2017-09" db="EMBL/GenBank/DDBJ databases">
        <authorList>
            <person name="Varghese N."/>
            <person name="Submissions S."/>
        </authorList>
    </citation>
    <scope>NUCLEOTIDE SEQUENCE [LARGE SCALE GENOMIC DNA]</scope>
    <source>
        <strain evidence="22">DSM 29961</strain>
    </source>
</reference>
<dbReference type="GO" id="GO:0016020">
    <property type="term" value="C:membrane"/>
    <property type="evidence" value="ECO:0007669"/>
    <property type="project" value="InterPro"/>
</dbReference>
<keyword evidence="22" id="KW-1185">Reference proteome</keyword>
<dbReference type="EC" id="2.7.13.3" evidence="4"/>
<evidence type="ECO:0000256" key="9">
    <source>
        <dbReference type="ARBA" id="ARBA00022679"/>
    </source>
</evidence>
<accession>A0A286GVZ2</accession>
<dbReference type="InterPro" id="IPR011712">
    <property type="entry name" value="Sig_transdc_His_kin_sub3_dim/P"/>
</dbReference>
<feature type="transmembrane region" description="Helical" evidence="19">
    <location>
        <begin position="215"/>
        <end position="233"/>
    </location>
</feature>
<dbReference type="GO" id="GO:0000155">
    <property type="term" value="F:phosphorelay sensor kinase activity"/>
    <property type="evidence" value="ECO:0007669"/>
    <property type="project" value="InterPro"/>
</dbReference>
<evidence type="ECO:0000313" key="22">
    <source>
        <dbReference type="Proteomes" id="UP000219452"/>
    </source>
</evidence>
<evidence type="ECO:0000256" key="12">
    <source>
        <dbReference type="ARBA" id="ARBA00022777"/>
    </source>
</evidence>
<proteinExistence type="predicted"/>
<dbReference type="Pfam" id="PF02518">
    <property type="entry name" value="HATPase_c"/>
    <property type="match status" value="1"/>
</dbReference>
<dbReference type="InterPro" id="IPR005467">
    <property type="entry name" value="His_kinase_dom"/>
</dbReference>
<comment type="function">
    <text evidence="17">Member of the two-component regulatory system NreB/NreC involved in the control of dissimilatory nitrate/nitrite reduction in response to oxygen. NreB functions as a direct oxygen sensor histidine kinase which is autophosphorylated, in the absence of oxygen, probably at the conserved histidine residue, and transfers its phosphate group probably to a conserved aspartate residue of NreC. NreB/NreC activates the expression of the nitrate (narGHJI) and nitrite (nir) reductase operons, as well as the putative nitrate transporter gene narT.</text>
</comment>
<dbReference type="InterPro" id="IPR004358">
    <property type="entry name" value="Sig_transdc_His_kin-like_C"/>
</dbReference>
<dbReference type="GO" id="GO:0005524">
    <property type="term" value="F:ATP binding"/>
    <property type="evidence" value="ECO:0007669"/>
    <property type="project" value="UniProtKB-KW"/>
</dbReference>
<dbReference type="InterPro" id="IPR003594">
    <property type="entry name" value="HATPase_dom"/>
</dbReference>
<dbReference type="GO" id="GO:0046872">
    <property type="term" value="F:metal ion binding"/>
    <property type="evidence" value="ECO:0007669"/>
    <property type="project" value="UniProtKB-KW"/>
</dbReference>
<evidence type="ECO:0000259" key="20">
    <source>
        <dbReference type="PROSITE" id="PS50109"/>
    </source>
</evidence>
<evidence type="ECO:0000256" key="5">
    <source>
        <dbReference type="ARBA" id="ARBA00017322"/>
    </source>
</evidence>
<sequence length="644" mass="73481">MRCFLLLIAFGFAYALPGRASIPVHLPRGQPFQLIGLQTDYLSDPTYRLLLADVQRSAVAHRFLPTNQEIPNLPSSKPSHWFRFVFQPDKSQQHSQYLVEVGFGNIRRIDMYVVRAGRPVYHVQAGDAIGKAGRPLSFHTFVLPLPESSAQPQTVYLHIENKDVHSYFPLAVWERNSFLDHAQRASLLWGIYWGILLLMFLYHAIIWLFTHDRGYMYLALYLLAYLFYESARGSNIGARYLWPDSHWFIENNLAIFSVAVIAAFTLFYSHALNLRYSAVVFWQFLRWLSALSAVLMLVKLANWLPISSQSLAILSSYPLVFVMFLAGLRTWRHGQQAARFYVIASMCYALGFTIFVLNRTNVLPGTGFFLHYSQNIGSLLEFLFMAIGLASYVSSQQQQRLNEERRRIDVERLALVEQLRQREELDAALIDGQIQERRRVADELHDHLGSVLFSVRARLSELDSANISPQVLESLLNTVRDAYDDVRLISHNLWPDELEKLGFGYTLQQLIASLNRIGKTQFALQLSGLEDELERHAKFHLYCICLELVNNILKHAQASEASIRFLPDPAGAGLRLSVRDDGVGFQQADGSGRGLRTVRERIERLEGTVSFSKLPEGEGTWIQIRVPVHRPQTMPTLTITPIEG</sequence>
<keyword evidence="19" id="KW-0812">Transmembrane</keyword>
<name>A0A286GVZ2_9BACT</name>
<dbReference type="GO" id="GO:0051539">
    <property type="term" value="F:4 iron, 4 sulfur cluster binding"/>
    <property type="evidence" value="ECO:0007669"/>
    <property type="project" value="UniProtKB-KW"/>
</dbReference>
<dbReference type="InterPro" id="IPR011622">
    <property type="entry name" value="7TMR_DISM_rcpt_extracell_dom2"/>
</dbReference>
<dbReference type="EMBL" id="OCNH01000010">
    <property type="protein sequence ID" value="SOD99690.1"/>
    <property type="molecule type" value="Genomic_DNA"/>
</dbReference>
<dbReference type="OrthoDB" id="613787at2"/>
<dbReference type="Pfam" id="PF07695">
    <property type="entry name" value="7TMR-DISM_7TM"/>
    <property type="match status" value="1"/>
</dbReference>
<protein>
    <recommendedName>
        <fullName evidence="5">Oxygen sensor histidine kinase NreB</fullName>
        <ecNumber evidence="4">2.7.13.3</ecNumber>
    </recommendedName>
    <alternativeName>
        <fullName evidence="18">Nitrogen regulation protein B</fullName>
    </alternativeName>
</protein>
<comment type="cofactor">
    <cofactor evidence="2">
        <name>[4Fe-4S] cluster</name>
        <dbReference type="ChEBI" id="CHEBI:49883"/>
    </cofactor>
</comment>
<organism evidence="21 22">
    <name type="scientific">Spirosoma fluviale</name>
    <dbReference type="NCBI Taxonomy" id="1597977"/>
    <lineage>
        <taxon>Bacteria</taxon>
        <taxon>Pseudomonadati</taxon>
        <taxon>Bacteroidota</taxon>
        <taxon>Cytophagia</taxon>
        <taxon>Cytophagales</taxon>
        <taxon>Cytophagaceae</taxon>
        <taxon>Spirosoma</taxon>
    </lineage>
</organism>
<keyword evidence="11" id="KW-0547">Nucleotide-binding</keyword>
<evidence type="ECO:0000256" key="14">
    <source>
        <dbReference type="ARBA" id="ARBA00023004"/>
    </source>
</evidence>
<keyword evidence="12 21" id="KW-0418">Kinase</keyword>
<evidence type="ECO:0000256" key="10">
    <source>
        <dbReference type="ARBA" id="ARBA00022723"/>
    </source>
</evidence>
<evidence type="ECO:0000256" key="6">
    <source>
        <dbReference type="ARBA" id="ARBA00022485"/>
    </source>
</evidence>
<feature type="transmembrane region" description="Helical" evidence="19">
    <location>
        <begin position="187"/>
        <end position="208"/>
    </location>
</feature>
<dbReference type="Gene3D" id="2.60.40.2380">
    <property type="match status" value="1"/>
</dbReference>
<dbReference type="SUPFAM" id="SSF55874">
    <property type="entry name" value="ATPase domain of HSP90 chaperone/DNA topoisomerase II/histidine kinase"/>
    <property type="match status" value="1"/>
</dbReference>
<evidence type="ECO:0000256" key="19">
    <source>
        <dbReference type="SAM" id="Phobius"/>
    </source>
</evidence>